<feature type="binding site" evidence="11">
    <location>
        <position position="153"/>
    </location>
    <ligand>
        <name>CTP</name>
        <dbReference type="ChEBI" id="CHEBI:37563"/>
    </ligand>
</feature>
<evidence type="ECO:0000259" key="14">
    <source>
        <dbReference type="Pfam" id="PF13735"/>
    </source>
</evidence>
<evidence type="ECO:0000256" key="4">
    <source>
        <dbReference type="ARBA" id="ARBA00022695"/>
    </source>
</evidence>
<comment type="catalytic activity">
    <reaction evidence="11">
        <text>a tRNA precursor + 2 CTP + ATP = a tRNA with a 3' CCA end + 3 diphosphate</text>
        <dbReference type="Rhea" id="RHEA:14433"/>
        <dbReference type="Rhea" id="RHEA-COMP:10465"/>
        <dbReference type="Rhea" id="RHEA-COMP:10468"/>
        <dbReference type="ChEBI" id="CHEBI:30616"/>
        <dbReference type="ChEBI" id="CHEBI:33019"/>
        <dbReference type="ChEBI" id="CHEBI:37563"/>
        <dbReference type="ChEBI" id="CHEBI:74896"/>
        <dbReference type="ChEBI" id="CHEBI:83071"/>
        <dbReference type="EC" id="2.7.7.72"/>
    </reaction>
</comment>
<feature type="binding site" evidence="11">
    <location>
        <position position="156"/>
    </location>
    <ligand>
        <name>ATP</name>
        <dbReference type="ChEBI" id="CHEBI:30616"/>
    </ligand>
</feature>
<evidence type="ECO:0000259" key="13">
    <source>
        <dbReference type="Pfam" id="PF12627"/>
    </source>
</evidence>
<feature type="binding site" evidence="11">
    <location>
        <position position="159"/>
    </location>
    <ligand>
        <name>CTP</name>
        <dbReference type="ChEBI" id="CHEBI:37563"/>
    </ligand>
</feature>
<dbReference type="Gene3D" id="1.20.58.560">
    <property type="match status" value="1"/>
</dbReference>
<dbReference type="GO" id="GO:0042245">
    <property type="term" value="P:RNA repair"/>
    <property type="evidence" value="ECO:0007669"/>
    <property type="project" value="UniProtKB-KW"/>
</dbReference>
<evidence type="ECO:0000259" key="12">
    <source>
        <dbReference type="Pfam" id="PF01743"/>
    </source>
</evidence>
<evidence type="ECO:0000256" key="6">
    <source>
        <dbReference type="ARBA" id="ARBA00022741"/>
    </source>
</evidence>
<comment type="similarity">
    <text evidence="11">Belongs to the tRNA nucleotidyltransferase/poly(A) polymerase family. Bacterial CCA-adding enzyme type 3 subfamily.</text>
</comment>
<feature type="binding site" evidence="11">
    <location>
        <position position="29"/>
    </location>
    <ligand>
        <name>CTP</name>
        <dbReference type="ChEBI" id="CHEBI:37563"/>
    </ligand>
</feature>
<feature type="binding site" evidence="11">
    <location>
        <position position="26"/>
    </location>
    <ligand>
        <name>ATP</name>
        <dbReference type="ChEBI" id="CHEBI:30616"/>
    </ligand>
</feature>
<feature type="binding site" evidence="11">
    <location>
        <position position="153"/>
    </location>
    <ligand>
        <name>ATP</name>
        <dbReference type="ChEBI" id="CHEBI:30616"/>
    </ligand>
</feature>
<feature type="binding site" evidence="11">
    <location>
        <position position="39"/>
    </location>
    <ligand>
        <name>Mg(2+)</name>
        <dbReference type="ChEBI" id="CHEBI:18420"/>
    </ligand>
</feature>
<feature type="binding site" evidence="11">
    <location>
        <position position="29"/>
    </location>
    <ligand>
        <name>ATP</name>
        <dbReference type="ChEBI" id="CHEBI:30616"/>
    </ligand>
</feature>
<evidence type="ECO:0000256" key="1">
    <source>
        <dbReference type="ARBA" id="ARBA00001946"/>
    </source>
</evidence>
<dbReference type="CDD" id="cd05398">
    <property type="entry name" value="NT_ClassII-CCAase"/>
    <property type="match status" value="1"/>
</dbReference>
<dbReference type="InterPro" id="IPR043519">
    <property type="entry name" value="NT_sf"/>
</dbReference>
<evidence type="ECO:0000256" key="8">
    <source>
        <dbReference type="ARBA" id="ARBA00022840"/>
    </source>
</evidence>
<comment type="caution">
    <text evidence="15">The sequence shown here is derived from an EMBL/GenBank/DDBJ whole genome shotgun (WGS) entry which is preliminary data.</text>
</comment>
<evidence type="ECO:0000256" key="3">
    <source>
        <dbReference type="ARBA" id="ARBA00022694"/>
    </source>
</evidence>
<feature type="binding site" evidence="11">
    <location>
        <position position="110"/>
    </location>
    <ligand>
        <name>CTP</name>
        <dbReference type="ChEBI" id="CHEBI:37563"/>
    </ligand>
</feature>
<evidence type="ECO:0000256" key="7">
    <source>
        <dbReference type="ARBA" id="ARBA00022800"/>
    </source>
</evidence>
<dbReference type="NCBIfam" id="NF009814">
    <property type="entry name" value="PRK13299.1"/>
    <property type="match status" value="1"/>
</dbReference>
<keyword evidence="10 11" id="KW-0694">RNA-binding</keyword>
<feature type="domain" description="CCA-adding enzyme C-terminal" evidence="14">
    <location>
        <begin position="244"/>
        <end position="389"/>
    </location>
</feature>
<comment type="catalytic activity">
    <reaction evidence="11">
        <text>a tRNA with a 3' CCA end + 2 CTP + ATP = a tRNA with a 3' CCACCA end + 3 diphosphate</text>
        <dbReference type="Rhea" id="RHEA:76235"/>
        <dbReference type="Rhea" id="RHEA-COMP:10468"/>
        <dbReference type="Rhea" id="RHEA-COMP:18655"/>
        <dbReference type="ChEBI" id="CHEBI:30616"/>
        <dbReference type="ChEBI" id="CHEBI:33019"/>
        <dbReference type="ChEBI" id="CHEBI:37563"/>
        <dbReference type="ChEBI" id="CHEBI:83071"/>
        <dbReference type="ChEBI" id="CHEBI:195187"/>
    </reaction>
</comment>
<feature type="domain" description="tRNA nucleotidyltransferase/poly(A) polymerase RNA and SrmB- binding" evidence="13">
    <location>
        <begin position="168"/>
        <end position="226"/>
    </location>
</feature>
<feature type="binding site" evidence="11">
    <location>
        <position position="162"/>
    </location>
    <ligand>
        <name>CTP</name>
        <dbReference type="ChEBI" id="CHEBI:37563"/>
    </ligand>
</feature>
<dbReference type="GO" id="GO:0005524">
    <property type="term" value="F:ATP binding"/>
    <property type="evidence" value="ECO:0007669"/>
    <property type="project" value="UniProtKB-UniRule"/>
</dbReference>
<dbReference type="Gene3D" id="3.30.460.10">
    <property type="entry name" value="Beta Polymerase, domain 2"/>
    <property type="match status" value="1"/>
</dbReference>
<feature type="binding site" evidence="11">
    <location>
        <position position="110"/>
    </location>
    <ligand>
        <name>ATP</name>
        <dbReference type="ChEBI" id="CHEBI:30616"/>
    </ligand>
</feature>
<protein>
    <recommendedName>
        <fullName evidence="11">CCA-adding enzyme</fullName>
        <ecNumber evidence="11">2.7.7.72</ecNumber>
    </recommendedName>
    <alternativeName>
        <fullName evidence="11">CCA tRNA nucleotidyltransferase</fullName>
    </alternativeName>
    <alternativeName>
        <fullName evidence="11">tRNA CCA-pyrophosphorylase</fullName>
    </alternativeName>
    <alternativeName>
        <fullName evidence="11">tRNA adenylyl-/cytidylyl- transferase</fullName>
    </alternativeName>
    <alternativeName>
        <fullName evidence="11">tRNA nucleotidyltransferase</fullName>
    </alternativeName>
    <alternativeName>
        <fullName evidence="11">tRNA-NT</fullName>
    </alternativeName>
</protein>
<comment type="function">
    <text evidence="11">Catalyzes the addition and repair of the essential 3'-terminal CCA sequence in tRNAs without using a nucleic acid template. Adds these three nucleotides in the order of C, C, and A to the tRNA nucleotide-73, using CTP and ATP as substrates and producing inorganic pyrophosphate. tRNA 3'-terminal CCA addition is required both for tRNA processing and repair. Also involved in tRNA surveillance by mediating tandem CCA addition to generate a CCACCA at the 3' terminus of unstable tRNAs. While stable tRNAs receive only 3'-terminal CCA, unstable tRNAs are marked with CCACCA and rapidly degraded.</text>
</comment>
<dbReference type="Proteomes" id="UP000626244">
    <property type="component" value="Unassembled WGS sequence"/>
</dbReference>
<comment type="cofactor">
    <cofactor evidence="1 11">
        <name>Mg(2+)</name>
        <dbReference type="ChEBI" id="CHEBI:18420"/>
    </cofactor>
</comment>
<dbReference type="Gene3D" id="1.10.110.30">
    <property type="match status" value="1"/>
</dbReference>
<dbReference type="EC" id="2.7.7.72" evidence="11"/>
<evidence type="ECO:0000313" key="16">
    <source>
        <dbReference type="Proteomes" id="UP000626244"/>
    </source>
</evidence>
<feature type="binding site" evidence="11">
    <location>
        <position position="156"/>
    </location>
    <ligand>
        <name>CTP</name>
        <dbReference type="ChEBI" id="CHEBI:37563"/>
    </ligand>
</feature>
<feature type="binding site" evidence="11">
    <location>
        <position position="41"/>
    </location>
    <ligand>
        <name>Mg(2+)</name>
        <dbReference type="ChEBI" id="CHEBI:18420"/>
    </ligand>
</feature>
<name>A0A8J3AJU6_9BACI</name>
<keyword evidence="9 11" id="KW-0460">Magnesium</keyword>
<dbReference type="Gene3D" id="1.10.246.80">
    <property type="match status" value="1"/>
</dbReference>
<evidence type="ECO:0000256" key="11">
    <source>
        <dbReference type="HAMAP-Rule" id="MF_01263"/>
    </source>
</evidence>
<dbReference type="Pfam" id="PF01743">
    <property type="entry name" value="PolyA_pol"/>
    <property type="match status" value="1"/>
</dbReference>
<dbReference type="InterPro" id="IPR032828">
    <property type="entry name" value="PolyA_RNA-bd"/>
</dbReference>
<evidence type="ECO:0000256" key="9">
    <source>
        <dbReference type="ARBA" id="ARBA00022842"/>
    </source>
</evidence>
<keyword evidence="5 11" id="KW-0479">Metal-binding</keyword>
<feature type="binding site" evidence="11">
    <location>
        <position position="26"/>
    </location>
    <ligand>
        <name>CTP</name>
        <dbReference type="ChEBI" id="CHEBI:37563"/>
    </ligand>
</feature>
<dbReference type="RefSeq" id="WP_087999427.1">
    <property type="nucleotide sequence ID" value="NZ_BMHB01000001.1"/>
</dbReference>
<dbReference type="GO" id="GO:0000287">
    <property type="term" value="F:magnesium ion binding"/>
    <property type="evidence" value="ECO:0007669"/>
    <property type="project" value="UniProtKB-UniRule"/>
</dbReference>
<feature type="binding site" evidence="11">
    <location>
        <position position="159"/>
    </location>
    <ligand>
        <name>ATP</name>
        <dbReference type="ChEBI" id="CHEBI:30616"/>
    </ligand>
</feature>
<dbReference type="GO" id="GO:0001680">
    <property type="term" value="P:tRNA 3'-terminal CCA addition"/>
    <property type="evidence" value="ECO:0007669"/>
    <property type="project" value="UniProtKB-UniRule"/>
</dbReference>
<feature type="domain" description="Poly A polymerase head" evidence="12">
    <location>
        <begin position="21"/>
        <end position="140"/>
    </location>
</feature>
<dbReference type="PANTHER" id="PTHR46173:SF1">
    <property type="entry name" value="CCA TRNA NUCLEOTIDYLTRANSFERASE 1, MITOCHONDRIAL"/>
    <property type="match status" value="1"/>
</dbReference>
<dbReference type="EMBL" id="BMHB01000001">
    <property type="protein sequence ID" value="GGI12287.1"/>
    <property type="molecule type" value="Genomic_DNA"/>
</dbReference>
<dbReference type="Pfam" id="PF13735">
    <property type="entry name" value="tRNA_NucTran2_2"/>
    <property type="match status" value="1"/>
</dbReference>
<dbReference type="OrthoDB" id="9805698at2"/>
<dbReference type="AlphaFoldDB" id="A0A8J3AJU6"/>
<comment type="miscellaneous">
    <text evidence="11">A single active site specifically recognizes both ATP and CTP and is responsible for their addition.</text>
</comment>
<dbReference type="SUPFAM" id="SSF81891">
    <property type="entry name" value="Poly A polymerase C-terminal region-like"/>
    <property type="match status" value="1"/>
</dbReference>
<dbReference type="GO" id="GO:0000049">
    <property type="term" value="F:tRNA binding"/>
    <property type="evidence" value="ECO:0007669"/>
    <property type="project" value="UniProtKB-UniRule"/>
</dbReference>
<evidence type="ECO:0000256" key="10">
    <source>
        <dbReference type="ARBA" id="ARBA00022884"/>
    </source>
</evidence>
<keyword evidence="2 11" id="KW-0808">Transferase</keyword>
<dbReference type="InterPro" id="IPR032810">
    <property type="entry name" value="CCA-adding_enz_C"/>
</dbReference>
<dbReference type="InterPro" id="IPR050264">
    <property type="entry name" value="Bact_CCA-adding_enz_type3_sf"/>
</dbReference>
<proteinExistence type="inferred from homology"/>
<sequence>MNIFKNAKPILTKLIENGFEAYFVGGCVRDKLLNKEIGDIDIATSALPEEVMSIFSKTVPTGLQHGTVLVIEQNESYEITTFRTESTYEDYRRPSEVIYVKSILEDLKRRDFTMNAIAMDVDENYIDPFKGEEAINQKLIQAVGNADERFHEDALRMMRGIRFVSQLDFTMHNDTFLAIQANCSLIEKIATERISVEFEKMLIGKSPKKAIQLCIDTNLIEHLPNFQDGKRIFSKIQTLPIKNLKTIEEFWALILLIGKFDQPESILRNWKMSNERMKQIMKLYLLLKNEELEWSHSNLYNTGLEYAIKYERLQSVLGNIANRRTEQSLTEQFKQLPIHSKAELCFTGNDLLKWTNEKAGPWLKEVISEIEKLIVEQKLTNNQPAIKEWFQTWHQK</sequence>
<keyword evidence="16" id="KW-1185">Reference proteome</keyword>
<feature type="binding site" evidence="11">
    <location>
        <position position="162"/>
    </location>
    <ligand>
        <name>ATP</name>
        <dbReference type="ChEBI" id="CHEBI:30616"/>
    </ligand>
</feature>
<keyword evidence="8 11" id="KW-0067">ATP-binding</keyword>
<dbReference type="InterPro" id="IPR023068">
    <property type="entry name" value="CCA-adding_enz_firmicutes"/>
</dbReference>
<evidence type="ECO:0000256" key="2">
    <source>
        <dbReference type="ARBA" id="ARBA00022679"/>
    </source>
</evidence>
<dbReference type="Pfam" id="PF12627">
    <property type="entry name" value="PolyA_pol_RNAbd"/>
    <property type="match status" value="1"/>
</dbReference>
<dbReference type="SUPFAM" id="SSF81301">
    <property type="entry name" value="Nucleotidyltransferase"/>
    <property type="match status" value="1"/>
</dbReference>
<keyword evidence="7 11" id="KW-0692">RNA repair</keyword>
<evidence type="ECO:0000256" key="5">
    <source>
        <dbReference type="ARBA" id="ARBA00022723"/>
    </source>
</evidence>
<keyword evidence="4 11" id="KW-0548">Nucleotidyltransferase</keyword>
<comment type="subunit">
    <text evidence="11">Homodimer.</text>
</comment>
<keyword evidence="3 11" id="KW-0819">tRNA processing</keyword>
<accession>A0A8J3AJU6</accession>
<dbReference type="HAMAP" id="MF_01263">
    <property type="entry name" value="CCA_bact_type3"/>
    <property type="match status" value="1"/>
</dbReference>
<dbReference type="PANTHER" id="PTHR46173">
    <property type="entry name" value="CCA TRNA NUCLEOTIDYLTRANSFERASE 1, MITOCHONDRIAL"/>
    <property type="match status" value="1"/>
</dbReference>
<reference evidence="16" key="1">
    <citation type="journal article" date="2019" name="Int. J. Syst. Evol. Microbiol.">
        <title>The Global Catalogue of Microorganisms (GCM) 10K type strain sequencing project: providing services to taxonomists for standard genome sequencing and annotation.</title>
        <authorList>
            <consortium name="The Broad Institute Genomics Platform"/>
            <consortium name="The Broad Institute Genome Sequencing Center for Infectious Disease"/>
            <person name="Wu L."/>
            <person name="Ma J."/>
        </authorList>
    </citation>
    <scope>NUCLEOTIDE SEQUENCE [LARGE SCALE GENOMIC DNA]</scope>
    <source>
        <strain evidence="16">CGMCC 1.14993</strain>
    </source>
</reference>
<organism evidence="15 16">
    <name type="scientific">Gottfriedia solisilvae</name>
    <dbReference type="NCBI Taxonomy" id="1516104"/>
    <lineage>
        <taxon>Bacteria</taxon>
        <taxon>Bacillati</taxon>
        <taxon>Bacillota</taxon>
        <taxon>Bacilli</taxon>
        <taxon>Bacillales</taxon>
        <taxon>Bacillaceae</taxon>
        <taxon>Gottfriedia</taxon>
    </lineage>
</organism>
<gene>
    <name evidence="11 15" type="primary">cca</name>
    <name evidence="15" type="ORF">GCM10007380_12160</name>
</gene>
<dbReference type="InterPro" id="IPR002646">
    <property type="entry name" value="PolA_pol_head_dom"/>
</dbReference>
<evidence type="ECO:0000313" key="15">
    <source>
        <dbReference type="EMBL" id="GGI12287.1"/>
    </source>
</evidence>
<keyword evidence="6 11" id="KW-0547">Nucleotide-binding</keyword>
<dbReference type="GO" id="GO:0004810">
    <property type="term" value="F:CCA tRNA nucleotidyltransferase activity"/>
    <property type="evidence" value="ECO:0007669"/>
    <property type="project" value="UniProtKB-UniRule"/>
</dbReference>